<comment type="caution">
    <text evidence="2">The sequence shown here is derived from an EMBL/GenBank/DDBJ whole genome shotgun (WGS) entry which is preliminary data.</text>
</comment>
<feature type="region of interest" description="Disordered" evidence="1">
    <location>
        <begin position="558"/>
        <end position="580"/>
    </location>
</feature>
<reference evidence="2 3" key="1">
    <citation type="submission" date="2019-10" db="EMBL/GenBank/DDBJ databases">
        <title>Genome diversity of Sutterella seckii.</title>
        <authorList>
            <person name="Chaplin A.V."/>
            <person name="Sokolova S.R."/>
            <person name="Mosin K.A."/>
            <person name="Ivanova E.L."/>
            <person name="Kochetkova T.O."/>
            <person name="Goltsov A.Y."/>
            <person name="Trofimov D.Y."/>
            <person name="Efimov B.A."/>
        </authorList>
    </citation>
    <scope>NUCLEOTIDE SEQUENCE [LARGE SCALE GENOMIC DNA]</scope>
    <source>
        <strain evidence="2 3">ASD393</strain>
    </source>
</reference>
<dbReference type="RefSeq" id="WP_152159019.1">
    <property type="nucleotide sequence ID" value="NZ_WEHX01000103.1"/>
</dbReference>
<feature type="compositionally biased region" description="Acidic residues" evidence="1">
    <location>
        <begin position="618"/>
        <end position="630"/>
    </location>
</feature>
<proteinExistence type="predicted"/>
<dbReference type="SUPFAM" id="SSF75304">
    <property type="entry name" value="Amidase signature (AS) enzymes"/>
    <property type="match status" value="1"/>
</dbReference>
<feature type="compositionally biased region" description="Basic and acidic residues" evidence="1">
    <location>
        <begin position="107"/>
        <end position="117"/>
    </location>
</feature>
<evidence type="ECO:0008006" key="4">
    <source>
        <dbReference type="Google" id="ProtNLM"/>
    </source>
</evidence>
<accession>A0A6I1EM57</accession>
<feature type="region of interest" description="Disordered" evidence="1">
    <location>
        <begin position="674"/>
        <end position="697"/>
    </location>
</feature>
<feature type="region of interest" description="Disordered" evidence="1">
    <location>
        <begin position="100"/>
        <end position="121"/>
    </location>
</feature>
<sequence>MNTKSGTQNEEEKAFLSATPETIYFGRHEVKLSRAARLMRSLNLLPIQHRQACASKLGITPAIALEGEDELAGETARTMNAAALRPLKFPESFSHAFEAFGPSEPDDASHADGEKPQKLKKPFKPLTGTTFAVSGNISLEGARSFTCGDLRDEKLLHTARPVLSLEEAGASLAMVANCGEMLGLLSPDYLGFTVRSGSPVNPCYPETSPHVMSPFDASASLVAVGAVSAALVLGRGSDMASAAIRSGMTGYRPSLGVFTSTEGFVHSWRYAGWGAIGRDAVSAAGLINVAALNEGVSDQPGCGPWEFPGYRPMLMGTEGVQAWRHEFITPVSPKHVAFAVGESWKTPEREKEIERLAKAFADAGVRVDFIDELPKEASEIEWLSWAEFGPVLETYFEEAFPLTPVIRTDRFLMLLTLSERVKTAGFAAKNPLQSKRFVELVRREPELLSPWAGPIIRNRVMPLKTRFEALFRGKDRPDAVIWFGGSPAVDAAEGAIFGLPILDDKEKKEFAGAYVFGAPREDCKTLGAAVMLENLRSPELEEEIRRIGLNRPDVVLERDSAEESADSAANESEVAEPSDAELMKSLSEIASDSAVILPAGTIPEVEAEAENAPADADAHEDEEGNPMDSDEFSRQLKKLVGEFHQALTEAAEDDKDLADTAAASSILVKSLMNGEEIEVSDKDEEAKPEPAPQPEIPPEDAAWLAKFMPDSRKRCPEIAEEKFLREIFTDPMPEEPTVEDSDYILQFAKYWLLRHERHKAQKVLERIPEANRTFAVDENLVMALFLGPDLERSTKAAEALQPTTDSERARKEWILGLNAQRMDDKDAAIAHFRASHNYAPANSPANFPLALLILQHEGVDSEEYKALKEAVKKDQPSAYKLLLSDEERLEKEQNFERELLPELPAGIFTATLLMPRERLRLNKDRFLKDLWTNWNLAIVDRTPDDPDTFTFRIGYLSGSLKCESGKVPDTSLEQAARKNIYTRDAEALLLNHAGRINLRLEAGTTPLKDAASLFAQLLASACRSAEPLGVYLAGVLQPANYCIDAARPVSAGAFPTLSVVSIFTLEDFGMPYISTYGLTTIGHPEIEVDLDGLPFESASMLVYSLLERIVNDQFEEEAQTIRFGLDPENLTELEIRRSPGRNVATEVLLFTRKGDEEVMPQA</sequence>
<dbReference type="OrthoDB" id="9156250at2"/>
<name>A0A6I1EM57_9BURK</name>
<dbReference type="EMBL" id="WEHX01000103">
    <property type="protein sequence ID" value="KAB7654363.1"/>
    <property type="molecule type" value="Genomic_DNA"/>
</dbReference>
<dbReference type="InterPro" id="IPR036928">
    <property type="entry name" value="AS_sf"/>
</dbReference>
<feature type="region of interest" description="Disordered" evidence="1">
    <location>
        <begin position="608"/>
        <end position="630"/>
    </location>
</feature>
<dbReference type="Proteomes" id="UP000430564">
    <property type="component" value="Unassembled WGS sequence"/>
</dbReference>
<dbReference type="AlphaFoldDB" id="A0A6I1EM57"/>
<evidence type="ECO:0000313" key="3">
    <source>
        <dbReference type="Proteomes" id="UP000430564"/>
    </source>
</evidence>
<protein>
    <recommendedName>
        <fullName evidence="4">DUF4261 domain-containing protein</fullName>
    </recommendedName>
</protein>
<evidence type="ECO:0000313" key="2">
    <source>
        <dbReference type="EMBL" id="KAB7654363.1"/>
    </source>
</evidence>
<gene>
    <name evidence="2" type="ORF">GBM95_10315</name>
</gene>
<organism evidence="2 3">
    <name type="scientific">Sutterella seckii</name>
    <dbReference type="NCBI Taxonomy" id="1944635"/>
    <lineage>
        <taxon>Bacteria</taxon>
        <taxon>Pseudomonadati</taxon>
        <taxon>Pseudomonadota</taxon>
        <taxon>Betaproteobacteria</taxon>
        <taxon>Burkholderiales</taxon>
        <taxon>Sutterellaceae</taxon>
        <taxon>Sutterella</taxon>
    </lineage>
</organism>
<evidence type="ECO:0000256" key="1">
    <source>
        <dbReference type="SAM" id="MobiDB-lite"/>
    </source>
</evidence>
<dbReference type="Gene3D" id="3.90.1300.10">
    <property type="entry name" value="Amidase signature (AS) domain"/>
    <property type="match status" value="1"/>
</dbReference>